<comment type="caution">
    <text evidence="2">The sequence shown here is derived from an EMBL/GenBank/DDBJ whole genome shotgun (WGS) entry which is preliminary data.</text>
</comment>
<dbReference type="Gene3D" id="3.40.30.10">
    <property type="entry name" value="Glutaredoxin"/>
    <property type="match status" value="1"/>
</dbReference>
<proteinExistence type="predicted"/>
<dbReference type="InterPro" id="IPR036249">
    <property type="entry name" value="Thioredoxin-like_sf"/>
</dbReference>
<dbReference type="GO" id="GO:0045494">
    <property type="term" value="P:photoreceptor cell maintenance"/>
    <property type="evidence" value="ECO:0007669"/>
    <property type="project" value="InterPro"/>
</dbReference>
<dbReference type="InterPro" id="IPR012336">
    <property type="entry name" value="Thioredoxin-like_fold"/>
</dbReference>
<dbReference type="Proteomes" id="UP000654075">
    <property type="component" value="Unassembled WGS sequence"/>
</dbReference>
<dbReference type="Pfam" id="PF13905">
    <property type="entry name" value="Thioredoxin_8"/>
    <property type="match status" value="1"/>
</dbReference>
<gene>
    <name evidence="2" type="ORF">PGLA1383_LOCUS17514</name>
</gene>
<feature type="domain" description="Thioredoxin" evidence="1">
    <location>
        <begin position="1"/>
        <end position="132"/>
    </location>
</feature>
<protein>
    <recommendedName>
        <fullName evidence="1">Thioredoxin domain-containing protein</fullName>
    </recommendedName>
</protein>
<dbReference type="AlphaFoldDB" id="A0A813EJL0"/>
<name>A0A813EJL0_POLGL</name>
<organism evidence="2 3">
    <name type="scientific">Polarella glacialis</name>
    <name type="common">Dinoflagellate</name>
    <dbReference type="NCBI Taxonomy" id="89957"/>
    <lineage>
        <taxon>Eukaryota</taxon>
        <taxon>Sar</taxon>
        <taxon>Alveolata</taxon>
        <taxon>Dinophyceae</taxon>
        <taxon>Suessiales</taxon>
        <taxon>Suessiaceae</taxon>
        <taxon>Polarella</taxon>
    </lineage>
</organism>
<keyword evidence="3" id="KW-1185">Reference proteome</keyword>
<dbReference type="PANTHER" id="PTHR46762:SF1">
    <property type="entry name" value="NUCLEOREDOXIN-LIKE PROTEIN 2"/>
    <property type="match status" value="1"/>
</dbReference>
<reference evidence="2" key="1">
    <citation type="submission" date="2021-02" db="EMBL/GenBank/DDBJ databases">
        <authorList>
            <person name="Dougan E. K."/>
            <person name="Rhodes N."/>
            <person name="Thang M."/>
            <person name="Chan C."/>
        </authorList>
    </citation>
    <scope>NUCLEOTIDE SEQUENCE</scope>
</reference>
<dbReference type="SUPFAM" id="SSF52833">
    <property type="entry name" value="Thioredoxin-like"/>
    <property type="match status" value="1"/>
</dbReference>
<sequence>YGLQLSDKTGKPFDAQQLTSSDVIAFYFSAHWCPPCRQFTPLLKKFQETLLSHGEKSLKIIFVSSDHSEHDMWKYMYDCHGDWLALSFNCKDLKDRLSRQYQVSGVPALVVIDAVGRQAVRDARGEVMSASSSSSTQVLTTYLAWKGAAGVGAPAGGQAQSSCSALPPGARVKVRGLTGAPEHNGSEGVARSYDASKQRYLVELGEKQLALRAGNLLQMLTVKARSEPSADSKWVEAVIVDYDEASGEFDLRGPEVSSRAKAGDIDKMLLNTGAIVVVHGLQAESAKQWNEHNGKVLEFDEAAQRYLVQVAPGTNLKIRPENIRLYPLV</sequence>
<dbReference type="PROSITE" id="PS51352">
    <property type="entry name" value="THIOREDOXIN_2"/>
    <property type="match status" value="1"/>
</dbReference>
<dbReference type="PANTHER" id="PTHR46762">
    <property type="entry name" value="NUCLEOREDOXIN-LIKE PROTEIN 2"/>
    <property type="match status" value="1"/>
</dbReference>
<dbReference type="OMA" id="KYDCKEL"/>
<dbReference type="OrthoDB" id="409136at2759"/>
<dbReference type="EMBL" id="CAJNNV010010845">
    <property type="protein sequence ID" value="CAE8599145.1"/>
    <property type="molecule type" value="Genomic_DNA"/>
</dbReference>
<evidence type="ECO:0000313" key="2">
    <source>
        <dbReference type="EMBL" id="CAE8599145.1"/>
    </source>
</evidence>
<evidence type="ECO:0000313" key="3">
    <source>
        <dbReference type="Proteomes" id="UP000654075"/>
    </source>
</evidence>
<dbReference type="InterPro" id="IPR029519">
    <property type="entry name" value="RdCVF2"/>
</dbReference>
<feature type="non-terminal residue" evidence="2">
    <location>
        <position position="1"/>
    </location>
</feature>
<dbReference type="InterPro" id="IPR013766">
    <property type="entry name" value="Thioredoxin_domain"/>
</dbReference>
<evidence type="ECO:0000259" key="1">
    <source>
        <dbReference type="PROSITE" id="PS51352"/>
    </source>
</evidence>
<accession>A0A813EJL0</accession>